<keyword evidence="1" id="KW-0812">Transmembrane</keyword>
<dbReference type="InterPro" id="IPR028087">
    <property type="entry name" value="Tad_N"/>
</dbReference>
<dbReference type="RefSeq" id="WP_010552693.1">
    <property type="nucleotide sequence ID" value="NZ_CP011025.1"/>
</dbReference>
<dbReference type="InterPro" id="IPR001494">
    <property type="entry name" value="Importin-beta_N"/>
</dbReference>
<sequence length="464" mass="51702">MRKENGQSLIIGTVFLASIVMSLLYLFNISQQNLNKTKLQNSADATVISGAQLLARDLNFKAYTNRAMVANHVAVAQYVGLSSWGNFAEETGENISDVTAAIPIVGQVAAGVRSVLAYMNAIIQPAMTGAVVLTDFANSGLSASQSIMNTATTFGFVETSYNILEKNDPSAYVSLASAVNVGDFIYSDWSDFQGQFDRNDRTGRYDEHFKLITNSVDPFTDNRSFNWDIFPFEFNLIFAGLPTKLKTKQTGGTELFKNGSSAEVWSAMDTLGFHLEIFSCKLWSGCKWRGGETPTGWGASHAGSDKDTRKYTNKNYYGKSRKINKKSSKWAYRNESDINSAYSGLQSFYDIKSTDSKNVAPMVTLVVSKDFSDIRTSQSLKVGTENKENTKVIDIDLEEKRVNSSDKITVMSKAKIYYFRDSGMWGRSDSKWEYGNLYNPYWQVTLNDTSKDERRLFSALAMAL</sequence>
<dbReference type="Pfam" id="PF13400">
    <property type="entry name" value="Tad"/>
    <property type="match status" value="1"/>
</dbReference>
<dbReference type="KEGG" id="part:PARC_a1903"/>
<dbReference type="OrthoDB" id="5493674at2"/>
<dbReference type="GO" id="GO:0031267">
    <property type="term" value="F:small GTPase binding"/>
    <property type="evidence" value="ECO:0007669"/>
    <property type="project" value="InterPro"/>
</dbReference>
<reference evidence="3 4" key="1">
    <citation type="journal article" date="2012" name="J. Bacteriol.">
        <title>Genome sequences of type strains of seven species of the marine bacterium Pseudoalteromonas.</title>
        <authorList>
            <person name="Xie B.B."/>
            <person name="Shu Y.L."/>
            <person name="Qin Q.L."/>
            <person name="Rong J.C."/>
            <person name="Zhang X.Y."/>
            <person name="Chen X.L."/>
            <person name="Shi M."/>
            <person name="He H.L."/>
            <person name="Zhou B.C."/>
            <person name="Zhang Y.Z."/>
        </authorList>
    </citation>
    <scope>NUCLEOTIDE SEQUENCE [LARGE SCALE GENOMIC DNA]</scope>
    <source>
        <strain evidence="3 4">A 37-1-2</strain>
    </source>
</reference>
<dbReference type="EMBL" id="CP011025">
    <property type="protein sequence ID" value="ATC86458.1"/>
    <property type="molecule type" value="Genomic_DNA"/>
</dbReference>
<gene>
    <name evidence="3" type="ORF">PARC_a1903</name>
</gene>
<feature type="domain" description="Importin N-terminal" evidence="2">
    <location>
        <begin position="143"/>
        <end position="214"/>
    </location>
</feature>
<keyword evidence="1" id="KW-1133">Transmembrane helix</keyword>
<accession>A0A290S2W0</accession>
<feature type="transmembrane region" description="Helical" evidence="1">
    <location>
        <begin position="9"/>
        <end position="27"/>
    </location>
</feature>
<dbReference type="Proteomes" id="UP000016505">
    <property type="component" value="Chromosome I"/>
</dbReference>
<evidence type="ECO:0000313" key="3">
    <source>
        <dbReference type="EMBL" id="ATC86458.1"/>
    </source>
</evidence>
<evidence type="ECO:0000259" key="2">
    <source>
        <dbReference type="PROSITE" id="PS50166"/>
    </source>
</evidence>
<keyword evidence="1" id="KW-0472">Membrane</keyword>
<proteinExistence type="predicted"/>
<dbReference type="AlphaFoldDB" id="A0A290S2W0"/>
<organism evidence="3 4">
    <name type="scientific">Pseudoalteromonas arctica A 37-1-2</name>
    <dbReference type="NCBI Taxonomy" id="1117313"/>
    <lineage>
        <taxon>Bacteria</taxon>
        <taxon>Pseudomonadati</taxon>
        <taxon>Pseudomonadota</taxon>
        <taxon>Gammaproteobacteria</taxon>
        <taxon>Alteromonadales</taxon>
        <taxon>Pseudoalteromonadaceae</taxon>
        <taxon>Pseudoalteromonas</taxon>
    </lineage>
</organism>
<evidence type="ECO:0000313" key="4">
    <source>
        <dbReference type="Proteomes" id="UP000016505"/>
    </source>
</evidence>
<dbReference type="PROSITE" id="PS50166">
    <property type="entry name" value="IMPORTIN_B_NT"/>
    <property type="match status" value="1"/>
</dbReference>
<dbReference type="GO" id="GO:0006886">
    <property type="term" value="P:intracellular protein transport"/>
    <property type="evidence" value="ECO:0007669"/>
    <property type="project" value="InterPro"/>
</dbReference>
<protein>
    <recommendedName>
        <fullName evidence="2">Importin N-terminal domain-containing protein</fullName>
    </recommendedName>
</protein>
<name>A0A290S2W0_9GAMM</name>
<evidence type="ECO:0000256" key="1">
    <source>
        <dbReference type="SAM" id="Phobius"/>
    </source>
</evidence>